<dbReference type="Gene3D" id="3.90.1570.10">
    <property type="entry name" value="tt1808, chain A"/>
    <property type="match status" value="1"/>
</dbReference>
<gene>
    <name evidence="2" type="ORF">HJG54_17525</name>
</gene>
<organism evidence="2">
    <name type="scientific">Leptolyngbya sp. NK1-12</name>
    <dbReference type="NCBI Taxonomy" id="2547451"/>
    <lineage>
        <taxon>Bacteria</taxon>
        <taxon>Bacillati</taxon>
        <taxon>Cyanobacteriota</taxon>
        <taxon>Cyanophyceae</taxon>
        <taxon>Leptolyngbyales</taxon>
        <taxon>Leptolyngbyaceae</taxon>
        <taxon>Leptolyngbya group</taxon>
        <taxon>Leptolyngbya</taxon>
    </lineage>
</organism>
<accession>A0AA96WMX9</accession>
<proteinExistence type="predicted"/>
<dbReference type="AlphaFoldDB" id="A0AA96WMX9"/>
<dbReference type="CDD" id="cd06260">
    <property type="entry name" value="DUF820-like"/>
    <property type="match status" value="1"/>
</dbReference>
<dbReference type="PANTHER" id="PTHR34107">
    <property type="entry name" value="SLL0198 PROTEIN-RELATED"/>
    <property type="match status" value="1"/>
</dbReference>
<dbReference type="EMBL" id="CP053586">
    <property type="protein sequence ID" value="WNZ24476.1"/>
    <property type="molecule type" value="Genomic_DNA"/>
</dbReference>
<dbReference type="Pfam" id="PF05685">
    <property type="entry name" value="Uma2"/>
    <property type="match status" value="1"/>
</dbReference>
<dbReference type="PANTHER" id="PTHR34107:SF1">
    <property type="entry name" value="SLL0198 PROTEIN"/>
    <property type="match status" value="1"/>
</dbReference>
<keyword evidence="2" id="KW-0378">Hydrolase</keyword>
<dbReference type="SUPFAM" id="SSF52980">
    <property type="entry name" value="Restriction endonuclease-like"/>
    <property type="match status" value="1"/>
</dbReference>
<dbReference type="RefSeq" id="WP_316430294.1">
    <property type="nucleotide sequence ID" value="NZ_CP053586.1"/>
</dbReference>
<keyword evidence="2" id="KW-0255">Endonuclease</keyword>
<evidence type="ECO:0000259" key="1">
    <source>
        <dbReference type="Pfam" id="PF05685"/>
    </source>
</evidence>
<evidence type="ECO:0000313" key="2">
    <source>
        <dbReference type="EMBL" id="WNZ24476.1"/>
    </source>
</evidence>
<reference evidence="2" key="1">
    <citation type="submission" date="2020-05" db="EMBL/GenBank/DDBJ databases">
        <authorList>
            <person name="Zhu T."/>
            <person name="Keshari N."/>
            <person name="Lu X."/>
        </authorList>
    </citation>
    <scope>NUCLEOTIDE SEQUENCE</scope>
    <source>
        <strain evidence="2">NK1-12</strain>
    </source>
</reference>
<sequence length="176" mass="19427">MLTTAPTMSLDAFIQRPPDHTEWVDGQLIEKKGVTAKTGRIQAKLARFWGNYKDANKLGGEVYVETPCRTTGRVRCPDVAYLMPDLVAQHGDFRVLPQSFSLIAEVVSPSDEAEEVFTKVREYLASGGAEVWLVMPESQWVLVITANQQILYGPEQTATTQQALPGFTIAVSELIA</sequence>
<protein>
    <submittedName>
        <fullName evidence="2">Uma2 family endonuclease</fullName>
    </submittedName>
</protein>
<dbReference type="InterPro" id="IPR011335">
    <property type="entry name" value="Restrct_endonuc-II-like"/>
</dbReference>
<dbReference type="InterPro" id="IPR012296">
    <property type="entry name" value="Nuclease_put_TT1808"/>
</dbReference>
<dbReference type="GO" id="GO:0004519">
    <property type="term" value="F:endonuclease activity"/>
    <property type="evidence" value="ECO:0007669"/>
    <property type="project" value="UniProtKB-KW"/>
</dbReference>
<name>A0AA96WMX9_9CYAN</name>
<dbReference type="InterPro" id="IPR008538">
    <property type="entry name" value="Uma2"/>
</dbReference>
<keyword evidence="2" id="KW-0540">Nuclease</keyword>
<feature type="domain" description="Putative restriction endonuclease" evidence="1">
    <location>
        <begin position="15"/>
        <end position="171"/>
    </location>
</feature>